<protein>
    <submittedName>
        <fullName evidence="1 2">Uncharacterized protein</fullName>
    </submittedName>
</protein>
<dbReference type="AlphaFoldDB" id="A0A072VR48"/>
<evidence type="ECO:0000313" key="1">
    <source>
        <dbReference type="EMBL" id="KEH44161.1"/>
    </source>
</evidence>
<dbReference type="EMBL" id="CM001217">
    <property type="protein sequence ID" value="KEH44161.1"/>
    <property type="molecule type" value="Genomic_DNA"/>
</dbReference>
<keyword evidence="3" id="KW-1185">Reference proteome</keyword>
<gene>
    <name evidence="1" type="ordered locus">MTR_1g109240</name>
</gene>
<evidence type="ECO:0000313" key="3">
    <source>
        <dbReference type="Proteomes" id="UP000002051"/>
    </source>
</evidence>
<sequence length="170" mass="19217">MASQFIEENQVVGFESPRDELVSCLVEGTNKLMLVYVFGIGGLGKTTLSKHNFCKDNNEPTPKGLQEMDGKIFMVNIMYHCIGGKYLFDAHEGLHHLPHLPSWICDMWQNRKLRVEIKRVGKTLVLSKTRLRAFVYVRYQLQPPSSSSHGSDIGDLLPLLLRAPNFTAVT</sequence>
<proteinExistence type="predicted"/>
<dbReference type="InterPro" id="IPR027417">
    <property type="entry name" value="P-loop_NTPase"/>
</dbReference>
<reference evidence="2" key="3">
    <citation type="submission" date="2015-04" db="UniProtKB">
        <authorList>
            <consortium name="EnsemblPlants"/>
        </authorList>
    </citation>
    <scope>IDENTIFICATION</scope>
    <source>
        <strain evidence="2">cv. Jemalong A17</strain>
    </source>
</reference>
<organism evidence="1 3">
    <name type="scientific">Medicago truncatula</name>
    <name type="common">Barrel medic</name>
    <name type="synonym">Medicago tribuloides</name>
    <dbReference type="NCBI Taxonomy" id="3880"/>
    <lineage>
        <taxon>Eukaryota</taxon>
        <taxon>Viridiplantae</taxon>
        <taxon>Streptophyta</taxon>
        <taxon>Embryophyta</taxon>
        <taxon>Tracheophyta</taxon>
        <taxon>Spermatophyta</taxon>
        <taxon>Magnoliopsida</taxon>
        <taxon>eudicotyledons</taxon>
        <taxon>Gunneridae</taxon>
        <taxon>Pentapetalae</taxon>
        <taxon>rosids</taxon>
        <taxon>fabids</taxon>
        <taxon>Fabales</taxon>
        <taxon>Fabaceae</taxon>
        <taxon>Papilionoideae</taxon>
        <taxon>50 kb inversion clade</taxon>
        <taxon>NPAAA clade</taxon>
        <taxon>Hologalegina</taxon>
        <taxon>IRL clade</taxon>
        <taxon>Trifolieae</taxon>
        <taxon>Medicago</taxon>
    </lineage>
</organism>
<dbReference type="Proteomes" id="UP000002051">
    <property type="component" value="Unassembled WGS sequence"/>
</dbReference>
<evidence type="ECO:0000313" key="2">
    <source>
        <dbReference type="EnsemblPlants" id="KEH44161"/>
    </source>
</evidence>
<reference evidence="1 3" key="2">
    <citation type="journal article" date="2014" name="BMC Genomics">
        <title>An improved genome release (version Mt4.0) for the model legume Medicago truncatula.</title>
        <authorList>
            <person name="Tang H."/>
            <person name="Krishnakumar V."/>
            <person name="Bidwell S."/>
            <person name="Rosen B."/>
            <person name="Chan A."/>
            <person name="Zhou S."/>
            <person name="Gentzbittel L."/>
            <person name="Childs K.L."/>
            <person name="Yandell M."/>
            <person name="Gundlach H."/>
            <person name="Mayer K.F."/>
            <person name="Schwartz D.C."/>
            <person name="Town C.D."/>
        </authorList>
    </citation>
    <scope>GENOME REANNOTATION</scope>
    <source>
        <strain evidence="1">A17</strain>
        <strain evidence="2 3">cv. Jemalong A17</strain>
    </source>
</reference>
<reference evidence="1 3" key="1">
    <citation type="journal article" date="2011" name="Nature">
        <title>The Medicago genome provides insight into the evolution of rhizobial symbioses.</title>
        <authorList>
            <person name="Young N.D."/>
            <person name="Debelle F."/>
            <person name="Oldroyd G.E."/>
            <person name="Geurts R."/>
            <person name="Cannon S.B."/>
            <person name="Udvardi M.K."/>
            <person name="Benedito V.A."/>
            <person name="Mayer K.F."/>
            <person name="Gouzy J."/>
            <person name="Schoof H."/>
            <person name="Van de Peer Y."/>
            <person name="Proost S."/>
            <person name="Cook D.R."/>
            <person name="Meyers B.C."/>
            <person name="Spannagl M."/>
            <person name="Cheung F."/>
            <person name="De Mita S."/>
            <person name="Krishnakumar V."/>
            <person name="Gundlach H."/>
            <person name="Zhou S."/>
            <person name="Mudge J."/>
            <person name="Bharti A.K."/>
            <person name="Murray J.D."/>
            <person name="Naoumkina M.A."/>
            <person name="Rosen B."/>
            <person name="Silverstein K.A."/>
            <person name="Tang H."/>
            <person name="Rombauts S."/>
            <person name="Zhao P.X."/>
            <person name="Zhou P."/>
            <person name="Barbe V."/>
            <person name="Bardou P."/>
            <person name="Bechner M."/>
            <person name="Bellec A."/>
            <person name="Berger A."/>
            <person name="Berges H."/>
            <person name="Bidwell S."/>
            <person name="Bisseling T."/>
            <person name="Choisne N."/>
            <person name="Couloux A."/>
            <person name="Denny R."/>
            <person name="Deshpande S."/>
            <person name="Dai X."/>
            <person name="Doyle J.J."/>
            <person name="Dudez A.M."/>
            <person name="Farmer A.D."/>
            <person name="Fouteau S."/>
            <person name="Franken C."/>
            <person name="Gibelin C."/>
            <person name="Gish J."/>
            <person name="Goldstein S."/>
            <person name="Gonzalez A.J."/>
            <person name="Green P.J."/>
            <person name="Hallab A."/>
            <person name="Hartog M."/>
            <person name="Hua A."/>
            <person name="Humphray S.J."/>
            <person name="Jeong D.H."/>
            <person name="Jing Y."/>
            <person name="Jocker A."/>
            <person name="Kenton S.M."/>
            <person name="Kim D.J."/>
            <person name="Klee K."/>
            <person name="Lai H."/>
            <person name="Lang C."/>
            <person name="Lin S."/>
            <person name="Macmil S.L."/>
            <person name="Magdelenat G."/>
            <person name="Matthews L."/>
            <person name="McCorrison J."/>
            <person name="Monaghan E.L."/>
            <person name="Mun J.H."/>
            <person name="Najar F.Z."/>
            <person name="Nicholson C."/>
            <person name="Noirot C."/>
            <person name="O'Bleness M."/>
            <person name="Paule C.R."/>
            <person name="Poulain J."/>
            <person name="Prion F."/>
            <person name="Qin B."/>
            <person name="Qu C."/>
            <person name="Retzel E.F."/>
            <person name="Riddle C."/>
            <person name="Sallet E."/>
            <person name="Samain S."/>
            <person name="Samson N."/>
            <person name="Sanders I."/>
            <person name="Saurat O."/>
            <person name="Scarpelli C."/>
            <person name="Schiex T."/>
            <person name="Segurens B."/>
            <person name="Severin A.J."/>
            <person name="Sherrier D.J."/>
            <person name="Shi R."/>
            <person name="Sims S."/>
            <person name="Singer S.R."/>
            <person name="Sinharoy S."/>
            <person name="Sterck L."/>
            <person name="Viollet A."/>
            <person name="Wang B.B."/>
            <person name="Wang K."/>
            <person name="Wang M."/>
            <person name="Wang X."/>
            <person name="Warfsmann J."/>
            <person name="Weissenbach J."/>
            <person name="White D.D."/>
            <person name="White J.D."/>
            <person name="Wiley G.B."/>
            <person name="Wincker P."/>
            <person name="Xing Y."/>
            <person name="Yang L."/>
            <person name="Yao Z."/>
            <person name="Ying F."/>
            <person name="Zhai J."/>
            <person name="Zhou L."/>
            <person name="Zuber A."/>
            <person name="Denarie J."/>
            <person name="Dixon R.A."/>
            <person name="May G.D."/>
            <person name="Schwartz D.C."/>
            <person name="Rogers J."/>
            <person name="Quetier F."/>
            <person name="Town C.D."/>
            <person name="Roe B.A."/>
        </authorList>
    </citation>
    <scope>NUCLEOTIDE SEQUENCE [LARGE SCALE GENOMIC DNA]</scope>
    <source>
        <strain evidence="1">A17</strain>
        <strain evidence="2 3">cv. Jemalong A17</strain>
    </source>
</reference>
<dbReference type="EnsemblPlants" id="KEH44161">
    <property type="protein sequence ID" value="KEH44161"/>
    <property type="gene ID" value="MTR_1g109240"/>
</dbReference>
<name>A0A072VR48_MEDTR</name>
<dbReference type="SUPFAM" id="SSF52540">
    <property type="entry name" value="P-loop containing nucleoside triphosphate hydrolases"/>
    <property type="match status" value="1"/>
</dbReference>
<dbReference type="HOGENOM" id="CLU_1572972_0_0_1"/>
<dbReference type="Gene3D" id="3.40.50.300">
    <property type="entry name" value="P-loop containing nucleotide triphosphate hydrolases"/>
    <property type="match status" value="1"/>
</dbReference>
<accession>A0A072VR48</accession>